<gene>
    <name evidence="1" type="ORF">AG1IA_07087</name>
</gene>
<dbReference type="HOGENOM" id="CLU_3143986_0_0_1"/>
<protein>
    <submittedName>
        <fullName evidence="1">Uncharacterized protein</fullName>
    </submittedName>
</protein>
<sequence>MFSSICSILLDRLLTWICFLSRQPNRSRTVDCLNLYLKPAPFFSCAESH</sequence>
<reference evidence="1 2" key="1">
    <citation type="journal article" date="2013" name="Nat. Commun.">
        <title>The evolution and pathogenic mechanisms of the rice sheath blight pathogen.</title>
        <authorList>
            <person name="Zheng A."/>
            <person name="Lin R."/>
            <person name="Xu L."/>
            <person name="Qin P."/>
            <person name="Tang C."/>
            <person name="Ai P."/>
            <person name="Zhang D."/>
            <person name="Liu Y."/>
            <person name="Sun Z."/>
            <person name="Feng H."/>
            <person name="Wang Y."/>
            <person name="Chen Y."/>
            <person name="Liang X."/>
            <person name="Fu R."/>
            <person name="Li Q."/>
            <person name="Zhang J."/>
            <person name="Yu X."/>
            <person name="Xie Z."/>
            <person name="Ding L."/>
            <person name="Guan P."/>
            <person name="Tang J."/>
            <person name="Liang Y."/>
            <person name="Wang S."/>
            <person name="Deng Q."/>
            <person name="Li S."/>
            <person name="Zhu J."/>
            <person name="Wang L."/>
            <person name="Liu H."/>
            <person name="Li P."/>
        </authorList>
    </citation>
    <scope>NUCLEOTIDE SEQUENCE [LARGE SCALE GENOMIC DNA]</scope>
    <source>
        <strain evidence="2">AG-1 IA</strain>
    </source>
</reference>
<comment type="caution">
    <text evidence="1">The sequence shown here is derived from an EMBL/GenBank/DDBJ whole genome shotgun (WGS) entry which is preliminary data.</text>
</comment>
<evidence type="ECO:0000313" key="2">
    <source>
        <dbReference type="Proteomes" id="UP000011668"/>
    </source>
</evidence>
<keyword evidence="2" id="KW-1185">Reference proteome</keyword>
<name>L8WL47_THACA</name>
<proteinExistence type="predicted"/>
<dbReference type="Proteomes" id="UP000011668">
    <property type="component" value="Unassembled WGS sequence"/>
</dbReference>
<accession>L8WL47</accession>
<dbReference type="EMBL" id="AFRT01002004">
    <property type="protein sequence ID" value="ELU38891.1"/>
    <property type="molecule type" value="Genomic_DNA"/>
</dbReference>
<evidence type="ECO:0000313" key="1">
    <source>
        <dbReference type="EMBL" id="ELU38891.1"/>
    </source>
</evidence>
<organism evidence="1 2">
    <name type="scientific">Thanatephorus cucumeris (strain AG1-IA)</name>
    <name type="common">Rice sheath blight fungus</name>
    <name type="synonym">Rhizoctonia solani</name>
    <dbReference type="NCBI Taxonomy" id="983506"/>
    <lineage>
        <taxon>Eukaryota</taxon>
        <taxon>Fungi</taxon>
        <taxon>Dikarya</taxon>
        <taxon>Basidiomycota</taxon>
        <taxon>Agaricomycotina</taxon>
        <taxon>Agaricomycetes</taxon>
        <taxon>Cantharellales</taxon>
        <taxon>Ceratobasidiaceae</taxon>
        <taxon>Rhizoctonia</taxon>
        <taxon>Rhizoctonia solani AG-1</taxon>
    </lineage>
</organism>
<dbReference type="AlphaFoldDB" id="L8WL47"/>